<organism evidence="1 2">
    <name type="scientific">Photorhabdus akhurstii</name>
    <dbReference type="NCBI Taxonomy" id="171438"/>
    <lineage>
        <taxon>Bacteria</taxon>
        <taxon>Pseudomonadati</taxon>
        <taxon>Pseudomonadota</taxon>
        <taxon>Gammaproteobacteria</taxon>
        <taxon>Enterobacterales</taxon>
        <taxon>Morganellaceae</taxon>
        <taxon>Photorhabdus</taxon>
    </lineage>
</organism>
<evidence type="ECO:0000313" key="1">
    <source>
        <dbReference type="EMBL" id="QXF33773.1"/>
    </source>
</evidence>
<accession>A0ABX8LX91</accession>
<protein>
    <submittedName>
        <fullName evidence="1">Uncharacterized protein</fullName>
    </submittedName>
</protein>
<keyword evidence="2" id="KW-1185">Reference proteome</keyword>
<dbReference type="Proteomes" id="UP000693715">
    <property type="component" value="Chromosome"/>
</dbReference>
<sequence length="67" mass="7958">MHVEIMMKGKDYINKPLSLNNYNSFFSNFIERILFKKIDILQTLISPKVHIEKLIIIRLQIKGKIIN</sequence>
<reference evidence="1 2" key="1">
    <citation type="submission" date="2017-03" db="EMBL/GenBank/DDBJ databases">
        <title>Genome comparison of Photorhabdus luminescens strain 0813-124 phase variants.</title>
        <authorList>
            <person name="Chien C.-C."/>
            <person name="Chen W.-J."/>
            <person name="Shih M.-C."/>
            <person name="Hsieh F.-C."/>
        </authorList>
    </citation>
    <scope>NUCLEOTIDE SEQUENCE [LARGE SCALE GENOMIC DNA]</scope>
    <source>
        <strain evidence="1 2">0813-124 phase II</strain>
    </source>
</reference>
<proteinExistence type="predicted"/>
<evidence type="ECO:0000313" key="2">
    <source>
        <dbReference type="Proteomes" id="UP000693715"/>
    </source>
</evidence>
<gene>
    <name evidence="1" type="ORF">B0X70_11935</name>
</gene>
<name>A0ABX8LX91_9GAMM</name>
<dbReference type="EMBL" id="CP020335">
    <property type="protein sequence ID" value="QXF33773.1"/>
    <property type="molecule type" value="Genomic_DNA"/>
</dbReference>